<protein>
    <submittedName>
        <fullName evidence="2">Uncharacterized protein</fullName>
    </submittedName>
</protein>
<evidence type="ECO:0000313" key="3">
    <source>
        <dbReference type="Proteomes" id="UP000257076"/>
    </source>
</evidence>
<dbReference type="AlphaFoldDB" id="A0A3E0ARU4"/>
<dbReference type="RefSeq" id="WP_162842348.1">
    <property type="nucleotide sequence ID" value="NZ_CBCSHX010000008.1"/>
</dbReference>
<organism evidence="2 3">
    <name type="scientific">Jeotgalicoccus halotolerans</name>
    <dbReference type="NCBI Taxonomy" id="157227"/>
    <lineage>
        <taxon>Bacteria</taxon>
        <taxon>Bacillati</taxon>
        <taxon>Bacillota</taxon>
        <taxon>Bacilli</taxon>
        <taxon>Bacillales</taxon>
        <taxon>Staphylococcaceae</taxon>
        <taxon>Jeotgalicoccus</taxon>
    </lineage>
</organism>
<dbReference type="Proteomes" id="UP000257076">
    <property type="component" value="Unassembled WGS sequence"/>
</dbReference>
<proteinExistence type="predicted"/>
<accession>A0A3E0ARU4</accession>
<keyword evidence="3" id="KW-1185">Reference proteome</keyword>
<keyword evidence="1" id="KW-0812">Transmembrane</keyword>
<name>A0A3E0ARU4_9STAP</name>
<feature type="transmembrane region" description="Helical" evidence="1">
    <location>
        <begin position="12"/>
        <end position="28"/>
    </location>
</feature>
<gene>
    <name evidence="2" type="ORF">DFR63_2280</name>
</gene>
<evidence type="ECO:0000256" key="1">
    <source>
        <dbReference type="SAM" id="Phobius"/>
    </source>
</evidence>
<keyword evidence="1" id="KW-0472">Membrane</keyword>
<sequence length="56" mass="6583">MKIISQDNSTSVALTSLIILWILNLLTFKQIKKLDDKVTAMREQWQKDKRADNHKI</sequence>
<comment type="caution">
    <text evidence="2">The sequence shown here is derived from an EMBL/GenBank/DDBJ whole genome shotgun (WGS) entry which is preliminary data.</text>
</comment>
<evidence type="ECO:0000313" key="2">
    <source>
        <dbReference type="EMBL" id="REG20888.1"/>
    </source>
</evidence>
<dbReference type="EMBL" id="QUMW01000016">
    <property type="protein sequence ID" value="REG20888.1"/>
    <property type="molecule type" value="Genomic_DNA"/>
</dbReference>
<keyword evidence="1" id="KW-1133">Transmembrane helix</keyword>
<reference evidence="2 3" key="1">
    <citation type="submission" date="2018-08" db="EMBL/GenBank/DDBJ databases">
        <title>Genomic Encyclopedia of Type Strains, Phase IV (KMG-IV): sequencing the most valuable type-strain genomes for metagenomic binning, comparative biology and taxonomic classification.</title>
        <authorList>
            <person name="Goeker M."/>
        </authorList>
    </citation>
    <scope>NUCLEOTIDE SEQUENCE [LARGE SCALE GENOMIC DNA]</scope>
    <source>
        <strain evidence="2 3">DSM 17274</strain>
    </source>
</reference>